<evidence type="ECO:0000313" key="15">
    <source>
        <dbReference type="EMBL" id="SDC16154.1"/>
    </source>
</evidence>
<evidence type="ECO:0000256" key="5">
    <source>
        <dbReference type="ARBA" id="ARBA00022840"/>
    </source>
</evidence>
<keyword evidence="9" id="KW-0963">Cytoplasm</keyword>
<dbReference type="GO" id="GO:0004824">
    <property type="term" value="F:lysine-tRNA ligase activity"/>
    <property type="evidence" value="ECO:0007669"/>
    <property type="project" value="UniProtKB-UniRule"/>
</dbReference>
<dbReference type="GO" id="GO:0006430">
    <property type="term" value="P:lysyl-tRNA aminoacylation"/>
    <property type="evidence" value="ECO:0007669"/>
    <property type="project" value="UniProtKB-UniRule"/>
</dbReference>
<feature type="binding site" evidence="9">
    <location>
        <position position="413"/>
    </location>
    <ligand>
        <name>Mg(2+)</name>
        <dbReference type="ChEBI" id="CHEBI:18420"/>
        <label>1</label>
    </ligand>
</feature>
<dbReference type="STRING" id="604330.SAMN04489857_1785"/>
<organism evidence="15 16">
    <name type="scientific">Parafannyhessea umbonata</name>
    <dbReference type="NCBI Taxonomy" id="604330"/>
    <lineage>
        <taxon>Bacteria</taxon>
        <taxon>Bacillati</taxon>
        <taxon>Actinomycetota</taxon>
        <taxon>Coriobacteriia</taxon>
        <taxon>Coriobacteriales</taxon>
        <taxon>Atopobiaceae</taxon>
        <taxon>Parafannyhessea</taxon>
    </lineage>
</organism>
<dbReference type="EC" id="6.1.1.6" evidence="9"/>
<keyword evidence="9 11" id="KW-0460">Magnesium</keyword>
<keyword evidence="5 9" id="KW-0067">ATP-binding</keyword>
<dbReference type="GO" id="GO:0005829">
    <property type="term" value="C:cytosol"/>
    <property type="evidence" value="ECO:0007669"/>
    <property type="project" value="TreeGrafter"/>
</dbReference>
<keyword evidence="1 10" id="KW-0820">tRNA-binding</keyword>
<feature type="compositionally biased region" description="Basic and acidic residues" evidence="12">
    <location>
        <begin position="534"/>
        <end position="547"/>
    </location>
</feature>
<evidence type="ECO:0000256" key="1">
    <source>
        <dbReference type="ARBA" id="ARBA00022555"/>
    </source>
</evidence>
<keyword evidence="6 10" id="KW-0694">RNA-binding</keyword>
<dbReference type="InterPro" id="IPR004495">
    <property type="entry name" value="Met-tRNA-synth_bsu_C"/>
</dbReference>
<feature type="domain" description="TRNA-binding" evidence="14">
    <location>
        <begin position="831"/>
        <end position="936"/>
    </location>
</feature>
<dbReference type="Gene3D" id="3.30.930.10">
    <property type="entry name" value="Bira Bifunctional Protein, Domain 2"/>
    <property type="match status" value="1"/>
</dbReference>
<evidence type="ECO:0000256" key="7">
    <source>
        <dbReference type="ARBA" id="ARBA00023146"/>
    </source>
</evidence>
<dbReference type="SUPFAM" id="SSF109604">
    <property type="entry name" value="HD-domain/PDEase-like"/>
    <property type="match status" value="1"/>
</dbReference>
<dbReference type="Pfam" id="PF01588">
    <property type="entry name" value="tRNA_bind"/>
    <property type="match status" value="1"/>
</dbReference>
<reference evidence="16" key="1">
    <citation type="submission" date="2016-10" db="EMBL/GenBank/DDBJ databases">
        <authorList>
            <person name="Varghese N."/>
            <person name="Submissions S."/>
        </authorList>
    </citation>
    <scope>NUCLEOTIDE SEQUENCE [LARGE SCALE GENOMIC DNA]</scope>
    <source>
        <strain evidence="16">DSM 22619</strain>
    </source>
</reference>
<dbReference type="InterPro" id="IPR006195">
    <property type="entry name" value="aa-tRNA-synth_II"/>
</dbReference>
<keyword evidence="9" id="KW-0648">Protein biosynthesis</keyword>
<accession>A0A1G6JBI6</accession>
<dbReference type="SUPFAM" id="SSF55681">
    <property type="entry name" value="Class II aaRS and biotin synthetases"/>
    <property type="match status" value="1"/>
</dbReference>
<dbReference type="Proteomes" id="UP000198528">
    <property type="component" value="Unassembled WGS sequence"/>
</dbReference>
<feature type="region of interest" description="Disordered" evidence="12">
    <location>
        <begin position="534"/>
        <end position="587"/>
    </location>
</feature>
<proteinExistence type="inferred from homology"/>
<keyword evidence="16" id="KW-1185">Reference proteome</keyword>
<dbReference type="CDD" id="cd00775">
    <property type="entry name" value="LysRS_core"/>
    <property type="match status" value="1"/>
</dbReference>
<dbReference type="SUPFAM" id="SSF50249">
    <property type="entry name" value="Nucleic acid-binding proteins"/>
    <property type="match status" value="2"/>
</dbReference>
<dbReference type="InterPro" id="IPR044136">
    <property type="entry name" value="Lys-tRNA-ligase_II_N"/>
</dbReference>
<evidence type="ECO:0000256" key="11">
    <source>
        <dbReference type="RuleBase" id="RU000336"/>
    </source>
</evidence>
<dbReference type="GO" id="GO:0006431">
    <property type="term" value="P:methionyl-tRNA aminoacylation"/>
    <property type="evidence" value="ECO:0007669"/>
    <property type="project" value="InterPro"/>
</dbReference>
<dbReference type="Pfam" id="PF00152">
    <property type="entry name" value="tRNA-synt_2"/>
    <property type="match status" value="1"/>
</dbReference>
<dbReference type="InterPro" id="IPR002313">
    <property type="entry name" value="Lys-tRNA-ligase_II"/>
</dbReference>
<evidence type="ECO:0000259" key="14">
    <source>
        <dbReference type="PROSITE" id="PS50886"/>
    </source>
</evidence>
<comment type="subunit">
    <text evidence="9">Homodimer.</text>
</comment>
<dbReference type="NCBIfam" id="NF001756">
    <property type="entry name" value="PRK00484.1"/>
    <property type="match status" value="1"/>
</dbReference>
<name>A0A1G6JBI6_9ACTN</name>
<keyword evidence="4 9" id="KW-0547">Nucleotide-binding</keyword>
<dbReference type="PANTHER" id="PTHR42918">
    <property type="entry name" value="LYSYL-TRNA SYNTHETASE"/>
    <property type="match status" value="1"/>
</dbReference>
<dbReference type="GO" id="GO:0005524">
    <property type="term" value="F:ATP binding"/>
    <property type="evidence" value="ECO:0007669"/>
    <property type="project" value="UniProtKB-UniRule"/>
</dbReference>
<dbReference type="AlphaFoldDB" id="A0A1G6JBI6"/>
<dbReference type="InterPro" id="IPR004365">
    <property type="entry name" value="NA-bd_OB_tRNA"/>
</dbReference>
<dbReference type="EMBL" id="FMZL01000004">
    <property type="protein sequence ID" value="SDC16154.1"/>
    <property type="molecule type" value="Genomic_DNA"/>
</dbReference>
<evidence type="ECO:0000256" key="2">
    <source>
        <dbReference type="ARBA" id="ARBA00022598"/>
    </source>
</evidence>
<dbReference type="PROSITE" id="PS50862">
    <property type="entry name" value="AA_TRNA_LIGASE_II"/>
    <property type="match status" value="1"/>
</dbReference>
<evidence type="ECO:0000256" key="4">
    <source>
        <dbReference type="ARBA" id="ARBA00022741"/>
    </source>
</evidence>
<evidence type="ECO:0000256" key="9">
    <source>
        <dbReference type="HAMAP-Rule" id="MF_00252"/>
    </source>
</evidence>
<protein>
    <recommendedName>
        <fullName evidence="9">Lysine--tRNA ligase</fullName>
        <ecNumber evidence="9">6.1.1.6</ecNumber>
    </recommendedName>
    <alternativeName>
        <fullName evidence="9">Lysyl-tRNA synthetase</fullName>
        <shortName evidence="9">LysRS</shortName>
    </alternativeName>
</protein>
<comment type="cofactor">
    <cofactor evidence="9 11">
        <name>Mg(2+)</name>
        <dbReference type="ChEBI" id="CHEBI:18420"/>
    </cofactor>
    <text evidence="9 11">Binds 3 Mg(2+) ions per subunit.</text>
</comment>
<dbReference type="NCBIfam" id="TIGR00499">
    <property type="entry name" value="lysS_bact"/>
    <property type="match status" value="1"/>
</dbReference>
<evidence type="ECO:0000256" key="12">
    <source>
        <dbReference type="SAM" id="MobiDB-lite"/>
    </source>
</evidence>
<dbReference type="GO" id="GO:0004825">
    <property type="term" value="F:methionine-tRNA ligase activity"/>
    <property type="evidence" value="ECO:0007669"/>
    <property type="project" value="InterPro"/>
</dbReference>
<sequence length="936" mass="103810">MAQASNAPEVDINDVRAVRRAKRQALIDAGVNPYPIASKVTAHAKDLEEKYADLEAGADTQDEYSLAGRVRAIRGQGKLMFVVLEDVSGKIQLFCRVNDMDEKSWELLRQLDMGDIIQAEGPVVRTRRGELSLAPRSIVLLSKSMRPLPEKFHGLTDREIRYRQRYLDMIMNSEVREVFRKRSRIVSLIRSYMEADGYIEVETPIMHSILGGANAKPFVTHFNALDRDFYLRIATELPLKRLIVGGMERVFEIGRQFRNEGMDLTHNPEFTSMEAYCAYSDLDGMKRLTEGLFQYIAREACGCEPGHEVIMFQGQEIDMSGTWDSRPLSEIASEVVGEHVDMDTPVEHLRELCRAHNIEPQDNWGPGKLLFELYDELGEETLVRPTFVCDYPEEVSPLSKRKDDDPRLTDRFELVIAGHEYANAFSELNDPVDQAGRFAEQVAAKGFGDDEAMGYDYDYVRALEYGMPPAGGIGYGIDRMMMLFCDQPSIRDVLLFPQMKPETVTRQDIAEQVGGARTDNAAADVDSLFSDAEKGATAEVEAQRQAEDVAAQEPADSPAAAVAPSADAGQKADAADEKDGALGAQDGAGMSDAVRAAIDATAQEGDALDAGISREKAYELLTTYNKDPFHVSHGETLEGLMRHFAQKYDPANVEFWGLVGLLHDLDWERWQDDQLHTTKTAELLAEAGANPYLAHAIMTHNSDMNRDLPKPQLKMEKVLFECDEVSGLIQAAAKMRPSGSVLDMPLKSLKKKFKDKRFAAGCDRDVMRLGAEYNGLEVADALNEVLEAMKAIAPVGDIYARGDEDEAEQAAEPAKKGLTIEPVAEGVTFDVFSQSDMRVVHVKECVAVPKSKKLLQFTLDDGSGRDRTILSGIHDYYEPEDLVGKNVVAIVNIPPRKMMGVESCGMLLSAIHEVDGQERLNLLMVDDAIPAGSKLY</sequence>
<dbReference type="GO" id="GO:0000287">
    <property type="term" value="F:magnesium ion binding"/>
    <property type="evidence" value="ECO:0007669"/>
    <property type="project" value="UniProtKB-UniRule"/>
</dbReference>
<comment type="subcellular location">
    <subcellularLocation>
        <location evidence="9">Cytoplasm</location>
    </subcellularLocation>
</comment>
<evidence type="ECO:0000259" key="13">
    <source>
        <dbReference type="PROSITE" id="PS50862"/>
    </source>
</evidence>
<dbReference type="InterPro" id="IPR002547">
    <property type="entry name" value="tRNA-bd_dom"/>
</dbReference>
<comment type="catalytic activity">
    <reaction evidence="8 9 11">
        <text>tRNA(Lys) + L-lysine + ATP = L-lysyl-tRNA(Lys) + AMP + diphosphate</text>
        <dbReference type="Rhea" id="RHEA:20792"/>
        <dbReference type="Rhea" id="RHEA-COMP:9696"/>
        <dbReference type="Rhea" id="RHEA-COMP:9697"/>
        <dbReference type="ChEBI" id="CHEBI:30616"/>
        <dbReference type="ChEBI" id="CHEBI:32551"/>
        <dbReference type="ChEBI" id="CHEBI:33019"/>
        <dbReference type="ChEBI" id="CHEBI:78442"/>
        <dbReference type="ChEBI" id="CHEBI:78529"/>
        <dbReference type="ChEBI" id="CHEBI:456215"/>
        <dbReference type="EC" id="6.1.1.6"/>
    </reaction>
</comment>
<dbReference type="InterPro" id="IPR004364">
    <property type="entry name" value="Aa-tRNA-synt_II"/>
</dbReference>
<dbReference type="GO" id="GO:0000049">
    <property type="term" value="F:tRNA binding"/>
    <property type="evidence" value="ECO:0007669"/>
    <property type="project" value="UniProtKB-UniRule"/>
</dbReference>
<evidence type="ECO:0000313" key="16">
    <source>
        <dbReference type="Proteomes" id="UP000198528"/>
    </source>
</evidence>
<feature type="binding site" evidence="9">
    <location>
        <position position="420"/>
    </location>
    <ligand>
        <name>Mg(2+)</name>
        <dbReference type="ChEBI" id="CHEBI:18420"/>
        <label>2</label>
    </ligand>
</feature>
<dbReference type="Pfam" id="PF01336">
    <property type="entry name" value="tRNA_anti-codon"/>
    <property type="match status" value="1"/>
</dbReference>
<dbReference type="Gene3D" id="2.40.50.140">
    <property type="entry name" value="Nucleic acid-binding proteins"/>
    <property type="match status" value="2"/>
</dbReference>
<keyword evidence="2 9" id="KW-0436">Ligase</keyword>
<keyword evidence="3 9" id="KW-0479">Metal-binding</keyword>
<gene>
    <name evidence="9" type="primary">lysS</name>
    <name evidence="15" type="ORF">SAMN04487824_10469</name>
</gene>
<dbReference type="CDD" id="cd04322">
    <property type="entry name" value="LysRS_N"/>
    <property type="match status" value="1"/>
</dbReference>
<dbReference type="InterPro" id="IPR045864">
    <property type="entry name" value="aa-tRNA-synth_II/BPL/LPL"/>
</dbReference>
<evidence type="ECO:0000256" key="10">
    <source>
        <dbReference type="PROSITE-ProRule" id="PRU00209"/>
    </source>
</evidence>
<comment type="similarity">
    <text evidence="9">Belongs to the class-II aminoacyl-tRNA synthetase family.</text>
</comment>
<dbReference type="PANTHER" id="PTHR42918:SF15">
    <property type="entry name" value="LYSINE--TRNA LIGASE, CHLOROPLASTIC_MITOCHONDRIAL"/>
    <property type="match status" value="1"/>
</dbReference>
<feature type="binding site" evidence="9">
    <location>
        <position position="420"/>
    </location>
    <ligand>
        <name>Mg(2+)</name>
        <dbReference type="ChEBI" id="CHEBI:18420"/>
        <label>1</label>
    </ligand>
</feature>
<evidence type="ECO:0000256" key="3">
    <source>
        <dbReference type="ARBA" id="ARBA00022723"/>
    </source>
</evidence>
<feature type="domain" description="Aminoacyl-transfer RNA synthetases class-II family profile" evidence="13">
    <location>
        <begin position="179"/>
        <end position="501"/>
    </location>
</feature>
<dbReference type="RefSeq" id="WP_256324471.1">
    <property type="nucleotide sequence ID" value="NZ_FMZL01000004.1"/>
</dbReference>
<evidence type="ECO:0000256" key="8">
    <source>
        <dbReference type="ARBA" id="ARBA00048573"/>
    </source>
</evidence>
<dbReference type="CDD" id="cd02800">
    <property type="entry name" value="tRNA_bind_EcMetRS_like"/>
    <property type="match status" value="1"/>
</dbReference>
<dbReference type="PRINTS" id="PR00982">
    <property type="entry name" value="TRNASYNTHLYS"/>
</dbReference>
<dbReference type="InterPro" id="IPR012340">
    <property type="entry name" value="NA-bd_OB-fold"/>
</dbReference>
<evidence type="ECO:0000256" key="6">
    <source>
        <dbReference type="ARBA" id="ARBA00022884"/>
    </source>
</evidence>
<dbReference type="InterPro" id="IPR018149">
    <property type="entry name" value="Lys-tRNA-synth_II_C"/>
</dbReference>
<dbReference type="HAMAP" id="MF_00252">
    <property type="entry name" value="Lys_tRNA_synth_class2"/>
    <property type="match status" value="1"/>
</dbReference>
<dbReference type="PROSITE" id="PS50886">
    <property type="entry name" value="TRBD"/>
    <property type="match status" value="1"/>
</dbReference>
<feature type="compositionally biased region" description="Low complexity" evidence="12">
    <location>
        <begin position="549"/>
        <end position="568"/>
    </location>
</feature>
<keyword evidence="7 9" id="KW-0030">Aminoacyl-tRNA synthetase</keyword>